<evidence type="ECO:0000313" key="4">
    <source>
        <dbReference type="Proteomes" id="UP001165395"/>
    </source>
</evidence>
<protein>
    <recommendedName>
        <fullName evidence="2">NADH-quinone oxidoreductase subunit J</fullName>
        <ecNumber evidence="2">7.1.1.-</ecNumber>
    </recommendedName>
</protein>
<feature type="transmembrane region" description="Helical" evidence="2">
    <location>
        <begin position="141"/>
        <end position="164"/>
    </location>
</feature>
<keyword evidence="2" id="KW-0812">Transmembrane</keyword>
<comment type="similarity">
    <text evidence="1 2">Belongs to the complex I subunit 6 family.</text>
</comment>
<evidence type="ECO:0000313" key="3">
    <source>
        <dbReference type="EMBL" id="MCB6182283.1"/>
    </source>
</evidence>
<dbReference type="EC" id="7.1.1.-" evidence="2"/>
<comment type="function">
    <text evidence="2">NDH-1 shuttles electrons from NADH, via FMN and iron-sulfur (Fe-S) centers, to quinones in the respiratory chain. Couples the redox reaction to proton translocation (for every two electrons transferred, four hydrogen ions are translocated across the cytoplasmic membrane), and thus conserves the redox energy in a proton gradient.</text>
</comment>
<dbReference type="GO" id="GO:0016491">
    <property type="term" value="F:oxidoreductase activity"/>
    <property type="evidence" value="ECO:0007669"/>
    <property type="project" value="UniProtKB-KW"/>
</dbReference>
<dbReference type="InterPro" id="IPR001457">
    <property type="entry name" value="NADH_UbQ/plastoQ_OxRdtase_su6"/>
</dbReference>
<proteinExistence type="inferred from homology"/>
<feature type="transmembrane region" description="Helical" evidence="2">
    <location>
        <begin position="31"/>
        <end position="49"/>
    </location>
</feature>
<keyword evidence="3" id="KW-0560">Oxidoreductase</keyword>
<comment type="caution">
    <text evidence="3">The sequence shown here is derived from an EMBL/GenBank/DDBJ whole genome shotgun (WGS) entry which is preliminary data.</text>
</comment>
<dbReference type="EMBL" id="JAJBZT010000001">
    <property type="protein sequence ID" value="MCB6182283.1"/>
    <property type="molecule type" value="Genomic_DNA"/>
</dbReference>
<keyword evidence="2" id="KW-1003">Cell membrane</keyword>
<dbReference type="Pfam" id="PF00499">
    <property type="entry name" value="Oxidored_q3"/>
    <property type="match status" value="1"/>
</dbReference>
<dbReference type="PANTHER" id="PTHR33269:SF17">
    <property type="entry name" value="NADH-UBIQUINONE OXIDOREDUCTASE CHAIN 6"/>
    <property type="match status" value="1"/>
</dbReference>
<keyword evidence="2" id="KW-0874">Quinone</keyword>
<organism evidence="3 4">
    <name type="scientific">Leeia speluncae</name>
    <dbReference type="NCBI Taxonomy" id="2884804"/>
    <lineage>
        <taxon>Bacteria</taxon>
        <taxon>Pseudomonadati</taxon>
        <taxon>Pseudomonadota</taxon>
        <taxon>Betaproteobacteria</taxon>
        <taxon>Neisseriales</taxon>
        <taxon>Leeiaceae</taxon>
        <taxon>Leeia</taxon>
    </lineage>
</organism>
<keyword evidence="2" id="KW-1133">Transmembrane helix</keyword>
<dbReference type="Proteomes" id="UP001165395">
    <property type="component" value="Unassembled WGS sequence"/>
</dbReference>
<dbReference type="NCBIfam" id="NF005164">
    <property type="entry name" value="PRK06638.1-4"/>
    <property type="match status" value="1"/>
</dbReference>
<feature type="transmembrane region" description="Helical" evidence="2">
    <location>
        <begin position="55"/>
        <end position="79"/>
    </location>
</feature>
<name>A0ABS8D3N8_9NEIS</name>
<evidence type="ECO:0000256" key="1">
    <source>
        <dbReference type="ARBA" id="ARBA00005698"/>
    </source>
</evidence>
<sequence>MTFQDIVFVVFSVIMLLSGLRVVTAKNPVHAALFLVLTFVSASALWLLIEAEFLGIGLVLIYVGAVMVLFLFVVMMLNVDVEVLRHGFWKNLPLACVVAAIMVSELILLIKARGADVASTVDVMHTASNSKLLGKLLYSEFIYPFEIAAIILLVALVAAVGLTFRKRKDSKYVDPGKQSKASSKDRIKLVSMSAEKFVVVEEPAAEQTDVQQ</sequence>
<dbReference type="PANTHER" id="PTHR33269">
    <property type="entry name" value="NADH-UBIQUINONE OXIDOREDUCTASE CHAIN 6"/>
    <property type="match status" value="1"/>
</dbReference>
<feature type="transmembrane region" description="Helical" evidence="2">
    <location>
        <begin position="6"/>
        <end position="24"/>
    </location>
</feature>
<dbReference type="InterPro" id="IPR042106">
    <property type="entry name" value="Nuo/plastoQ_OxRdtase_6_NuoJ"/>
</dbReference>
<keyword evidence="2" id="KW-0520">NAD</keyword>
<dbReference type="Gene3D" id="1.20.120.1200">
    <property type="entry name" value="NADH-ubiquinone/plastoquinone oxidoreductase chain 6, subunit NuoJ"/>
    <property type="match status" value="1"/>
</dbReference>
<keyword evidence="4" id="KW-1185">Reference proteome</keyword>
<dbReference type="RefSeq" id="WP_227177868.1">
    <property type="nucleotide sequence ID" value="NZ_JAJBZT010000001.1"/>
</dbReference>
<reference evidence="3" key="1">
    <citation type="submission" date="2021-10" db="EMBL/GenBank/DDBJ databases">
        <title>The complete genome sequence of Leeia sp. TBRC 13508.</title>
        <authorList>
            <person name="Charoenyingcharoen P."/>
            <person name="Yukphan P."/>
        </authorList>
    </citation>
    <scope>NUCLEOTIDE SEQUENCE</scope>
    <source>
        <strain evidence="3">TBRC 13508</strain>
    </source>
</reference>
<feature type="transmembrane region" description="Helical" evidence="2">
    <location>
        <begin position="91"/>
        <end position="110"/>
    </location>
</feature>
<gene>
    <name evidence="3" type="ORF">LIN78_01765</name>
</gene>
<evidence type="ECO:0000256" key="2">
    <source>
        <dbReference type="RuleBase" id="RU004429"/>
    </source>
</evidence>
<accession>A0ABS8D3N8</accession>
<comment type="catalytic activity">
    <reaction evidence="2">
        <text>a quinone + NADH + 5 H(+)(in) = a quinol + NAD(+) + 4 H(+)(out)</text>
        <dbReference type="Rhea" id="RHEA:57888"/>
        <dbReference type="ChEBI" id="CHEBI:15378"/>
        <dbReference type="ChEBI" id="CHEBI:24646"/>
        <dbReference type="ChEBI" id="CHEBI:57540"/>
        <dbReference type="ChEBI" id="CHEBI:57945"/>
        <dbReference type="ChEBI" id="CHEBI:132124"/>
    </reaction>
</comment>
<comment type="subcellular location">
    <subcellularLocation>
        <location evidence="2">Cell membrane</location>
        <topology evidence="2">Multi-pass membrane protein</topology>
    </subcellularLocation>
</comment>
<keyword evidence="2" id="KW-0472">Membrane</keyword>